<protein>
    <submittedName>
        <fullName evidence="2">Uncharacterized protein</fullName>
    </submittedName>
</protein>
<evidence type="ECO:0000313" key="3">
    <source>
        <dbReference type="Proteomes" id="UP000799767"/>
    </source>
</evidence>
<proteinExistence type="predicted"/>
<organism evidence="2 3">
    <name type="scientific">Neohortaea acidophila</name>
    <dbReference type="NCBI Taxonomy" id="245834"/>
    <lineage>
        <taxon>Eukaryota</taxon>
        <taxon>Fungi</taxon>
        <taxon>Dikarya</taxon>
        <taxon>Ascomycota</taxon>
        <taxon>Pezizomycotina</taxon>
        <taxon>Dothideomycetes</taxon>
        <taxon>Dothideomycetidae</taxon>
        <taxon>Mycosphaerellales</taxon>
        <taxon>Teratosphaeriaceae</taxon>
        <taxon>Neohortaea</taxon>
    </lineage>
</organism>
<feature type="region of interest" description="Disordered" evidence="1">
    <location>
        <begin position="47"/>
        <end position="76"/>
    </location>
</feature>
<accession>A0A6A6PIR7</accession>
<feature type="compositionally biased region" description="Basic and acidic residues" evidence="1">
    <location>
        <begin position="50"/>
        <end position="60"/>
    </location>
</feature>
<dbReference type="GeneID" id="54473146"/>
<dbReference type="EMBL" id="MU001640">
    <property type="protein sequence ID" value="KAF2479938.1"/>
    <property type="molecule type" value="Genomic_DNA"/>
</dbReference>
<keyword evidence="3" id="KW-1185">Reference proteome</keyword>
<reference evidence="2" key="1">
    <citation type="journal article" date="2020" name="Stud. Mycol.">
        <title>101 Dothideomycetes genomes: a test case for predicting lifestyles and emergence of pathogens.</title>
        <authorList>
            <person name="Haridas S."/>
            <person name="Albert R."/>
            <person name="Binder M."/>
            <person name="Bloem J."/>
            <person name="Labutti K."/>
            <person name="Salamov A."/>
            <person name="Andreopoulos B."/>
            <person name="Baker S."/>
            <person name="Barry K."/>
            <person name="Bills G."/>
            <person name="Bluhm B."/>
            <person name="Cannon C."/>
            <person name="Castanera R."/>
            <person name="Culley D."/>
            <person name="Daum C."/>
            <person name="Ezra D."/>
            <person name="Gonzalez J."/>
            <person name="Henrissat B."/>
            <person name="Kuo A."/>
            <person name="Liang C."/>
            <person name="Lipzen A."/>
            <person name="Lutzoni F."/>
            <person name="Magnuson J."/>
            <person name="Mondo S."/>
            <person name="Nolan M."/>
            <person name="Ohm R."/>
            <person name="Pangilinan J."/>
            <person name="Park H.-J."/>
            <person name="Ramirez L."/>
            <person name="Alfaro M."/>
            <person name="Sun H."/>
            <person name="Tritt A."/>
            <person name="Yoshinaga Y."/>
            <person name="Zwiers L.-H."/>
            <person name="Turgeon B."/>
            <person name="Goodwin S."/>
            <person name="Spatafora J."/>
            <person name="Crous P."/>
            <person name="Grigoriev I."/>
        </authorList>
    </citation>
    <scope>NUCLEOTIDE SEQUENCE</scope>
    <source>
        <strain evidence="2">CBS 113389</strain>
    </source>
</reference>
<name>A0A6A6PIR7_9PEZI</name>
<evidence type="ECO:0000313" key="2">
    <source>
        <dbReference type="EMBL" id="KAF2479938.1"/>
    </source>
</evidence>
<dbReference type="Proteomes" id="UP000799767">
    <property type="component" value="Unassembled WGS sequence"/>
</dbReference>
<gene>
    <name evidence="2" type="ORF">BDY17DRAFT_28809</name>
</gene>
<dbReference type="RefSeq" id="XP_033586508.1">
    <property type="nucleotide sequence ID" value="XM_033732144.1"/>
</dbReference>
<evidence type="ECO:0000256" key="1">
    <source>
        <dbReference type="SAM" id="MobiDB-lite"/>
    </source>
</evidence>
<dbReference type="AlphaFoldDB" id="A0A6A6PIR7"/>
<sequence>MMRKQRQQGWLKAELKAKVVSNDDDNANKDGQRLTLCPFDTSRAMLKPEGQQKIEERDCLSSKSGHPKGEERKKARRRFGGNAKYLYLLWAARESGNGRCIRKRALRCRCEGGRPCRHGSLIGQGVGGRCVTTASMLERRRARSRWPLEEVVGGKSEVSRVLREPSWILTTHGDRGRMRGGQACGPARRLAAFRSLAFALGARSQLRDLTMLARELQ</sequence>